<feature type="domain" description="HTH cro/C1-type" evidence="1">
    <location>
        <begin position="38"/>
        <end position="91"/>
    </location>
</feature>
<dbReference type="Gene3D" id="1.10.260.40">
    <property type="entry name" value="lambda repressor-like DNA-binding domains"/>
    <property type="match status" value="1"/>
</dbReference>
<name>A0ABW8WHE8_9CYAN</name>
<dbReference type="PROSITE" id="PS50943">
    <property type="entry name" value="HTH_CROC1"/>
    <property type="match status" value="1"/>
</dbReference>
<dbReference type="SUPFAM" id="SSF47413">
    <property type="entry name" value="lambda repressor-like DNA-binding domains"/>
    <property type="match status" value="1"/>
</dbReference>
<dbReference type="SMART" id="SM00530">
    <property type="entry name" value="HTH_XRE"/>
    <property type="match status" value="1"/>
</dbReference>
<evidence type="ECO:0000313" key="3">
    <source>
        <dbReference type="Proteomes" id="UP001628874"/>
    </source>
</evidence>
<sequence>MTMTKGKILQDIWDNLPEDRKQRIQDRAEELEAEYLCLQELRKAAGLTQAEIARSLRMPQSNVSRLERESDMLLSTLRNYIDAMGGNLTIVVELPNKPPVRLNTLSDLVSQDVDSKIC</sequence>
<dbReference type="RefSeq" id="WP_237265841.1">
    <property type="nucleotide sequence ID" value="NZ_JBFQGM010000002.1"/>
</dbReference>
<evidence type="ECO:0000313" key="2">
    <source>
        <dbReference type="EMBL" id="MFL9460398.1"/>
    </source>
</evidence>
<dbReference type="InterPro" id="IPR010982">
    <property type="entry name" value="Lambda_DNA-bd_dom_sf"/>
</dbReference>
<proteinExistence type="predicted"/>
<comment type="caution">
    <text evidence="2">The sequence shown here is derived from an EMBL/GenBank/DDBJ whole genome shotgun (WGS) entry which is preliminary data.</text>
</comment>
<evidence type="ECO:0000259" key="1">
    <source>
        <dbReference type="PROSITE" id="PS50943"/>
    </source>
</evidence>
<gene>
    <name evidence="2" type="ORF">AB0759_07090</name>
</gene>
<dbReference type="Proteomes" id="UP001628874">
    <property type="component" value="Unassembled WGS sequence"/>
</dbReference>
<dbReference type="InterPro" id="IPR039554">
    <property type="entry name" value="HigA2-like_HTH"/>
</dbReference>
<organism evidence="2 3">
    <name type="scientific">Scytonema tolypothrichoides VB-61278_2</name>
    <dbReference type="NCBI Taxonomy" id="3232314"/>
    <lineage>
        <taxon>Bacteria</taxon>
        <taxon>Bacillati</taxon>
        <taxon>Cyanobacteriota</taxon>
        <taxon>Cyanophyceae</taxon>
        <taxon>Nostocales</taxon>
        <taxon>Scytonemataceae</taxon>
        <taxon>Scytonema</taxon>
    </lineage>
</organism>
<reference evidence="2 3" key="1">
    <citation type="submission" date="2024-07" db="EMBL/GenBank/DDBJ databases">
        <authorList>
            <person name="Tripathy S."/>
        </authorList>
    </citation>
    <scope>NUCLEOTIDE SEQUENCE [LARGE SCALE GENOMIC DNA]</scope>
    <source>
        <strain evidence="2 3">VB-61278_2</strain>
    </source>
</reference>
<protein>
    <submittedName>
        <fullName evidence="2">XRE family transcriptional regulator</fullName>
    </submittedName>
</protein>
<dbReference type="EMBL" id="JBFQGM010000002">
    <property type="protein sequence ID" value="MFL9460398.1"/>
    <property type="molecule type" value="Genomic_DNA"/>
</dbReference>
<dbReference type="CDD" id="cd00093">
    <property type="entry name" value="HTH_XRE"/>
    <property type="match status" value="1"/>
</dbReference>
<dbReference type="Pfam" id="PF13744">
    <property type="entry name" value="HTH_37"/>
    <property type="match status" value="1"/>
</dbReference>
<accession>A0ABW8WHE8</accession>
<keyword evidence="3" id="KW-1185">Reference proteome</keyword>
<dbReference type="InterPro" id="IPR001387">
    <property type="entry name" value="Cro/C1-type_HTH"/>
</dbReference>